<dbReference type="eggNOG" id="COG3347">
    <property type="taxonomic scope" value="Bacteria"/>
</dbReference>
<dbReference type="Proteomes" id="UP000009222">
    <property type="component" value="Chromosome"/>
</dbReference>
<organism evidence="2 3">
    <name type="scientific">Leadbettera azotonutricia (strain ATCC BAA-888 / DSM 13862 / ZAS-9)</name>
    <name type="common">Treponema azotonutricium</name>
    <dbReference type="NCBI Taxonomy" id="545695"/>
    <lineage>
        <taxon>Bacteria</taxon>
        <taxon>Pseudomonadati</taxon>
        <taxon>Spirochaetota</taxon>
        <taxon>Spirochaetia</taxon>
        <taxon>Spirochaetales</taxon>
        <taxon>Breznakiellaceae</taxon>
        <taxon>Leadbettera</taxon>
    </lineage>
</organism>
<dbReference type="RefSeq" id="WP_015712131.1">
    <property type="nucleotide sequence ID" value="NC_015577.1"/>
</dbReference>
<gene>
    <name evidence="2" type="ordered locus">TREAZ_3442</name>
</gene>
<sequence>MGLQELADISRFYGADTDYVIAGGGNTSFKDTANLYIKGSGTRLAVIKPEDFVKMDRARLAAIWEKDYPEDTDQRESAVLADMMAAKCPGEESKRPSVETLLHDILPFAYVVHTHPSLVNGLGCAQKGEAAVKELFGGEAVWIPITNPGYILSLKVKEAMDAYKAAKGKAPEIIFLQNHGVFVGADSTEGIKAIYAKIMDTLEGKIIRNPDLGGTQLAYGSSASVGKELLSLAEKSDPQGADALPWFVRFERNNELAKLLANKDAFKPVSSALTPDHIVYAGSDPLFVSDVSALGSAWKAHIEKTGRLPKIAAIQGLGIFGLGNSEKTAATAVELFNDAVKVAVYAESFGGVLFMTKDKIDFINNWEVERYRSKVSASH</sequence>
<proteinExistence type="predicted"/>
<dbReference type="SMART" id="SM01007">
    <property type="entry name" value="Aldolase_II"/>
    <property type="match status" value="1"/>
</dbReference>
<dbReference type="SUPFAM" id="SSF53639">
    <property type="entry name" value="AraD/HMP-PK domain-like"/>
    <property type="match status" value="1"/>
</dbReference>
<evidence type="ECO:0000259" key="1">
    <source>
        <dbReference type="SMART" id="SM01007"/>
    </source>
</evidence>
<accession>F5Y7S7</accession>
<dbReference type="InterPro" id="IPR036409">
    <property type="entry name" value="Aldolase_II/adducin_N_sf"/>
</dbReference>
<protein>
    <submittedName>
        <fullName evidence="2">Putative bifunctional rhamnulose-1-phosphate aldolase/alcohol dehydrogenase</fullName>
    </submittedName>
</protein>
<dbReference type="OrthoDB" id="9774430at2"/>
<evidence type="ECO:0000313" key="3">
    <source>
        <dbReference type="Proteomes" id="UP000009222"/>
    </source>
</evidence>
<dbReference type="FunCoup" id="F5Y7S7">
    <property type="interactions" value="25"/>
</dbReference>
<dbReference type="KEGG" id="taz:TREAZ_3442"/>
<dbReference type="Pfam" id="PF00596">
    <property type="entry name" value="Aldolase_II"/>
    <property type="match status" value="1"/>
</dbReference>
<dbReference type="AlphaFoldDB" id="F5Y7S7"/>
<name>F5Y7S7_LEAAZ</name>
<dbReference type="EMBL" id="CP001841">
    <property type="protein sequence ID" value="AEF80761.1"/>
    <property type="molecule type" value="Genomic_DNA"/>
</dbReference>
<dbReference type="InParanoid" id="F5Y7S7"/>
<dbReference type="HOGENOM" id="CLU_066010_0_0_12"/>
<dbReference type="InterPro" id="IPR001303">
    <property type="entry name" value="Aldolase_II/adducin_N"/>
</dbReference>
<feature type="domain" description="Class II aldolase/adducin N-terminal" evidence="1">
    <location>
        <begin position="4"/>
        <end position="198"/>
    </location>
</feature>
<dbReference type="STRING" id="545695.TREAZ_3442"/>
<keyword evidence="3" id="KW-1185">Reference proteome</keyword>
<dbReference type="Gene3D" id="3.40.225.10">
    <property type="entry name" value="Class II aldolase/adducin N-terminal domain"/>
    <property type="match status" value="1"/>
</dbReference>
<reference evidence="3" key="1">
    <citation type="submission" date="2009-12" db="EMBL/GenBank/DDBJ databases">
        <title>Complete sequence of Treponema azotonutricium strain ZAS-9.</title>
        <authorList>
            <person name="Tetu S.G."/>
            <person name="Matson E."/>
            <person name="Ren Q."/>
            <person name="Seshadri R."/>
            <person name="Elbourne L."/>
            <person name="Hassan K.A."/>
            <person name="Durkin A."/>
            <person name="Radune D."/>
            <person name="Mohamoud Y."/>
            <person name="Shay R."/>
            <person name="Jin S."/>
            <person name="Zhang X."/>
            <person name="Lucey K."/>
            <person name="Ballor N.R."/>
            <person name="Ottesen E."/>
            <person name="Rosenthal R."/>
            <person name="Allen A."/>
            <person name="Leadbetter J.R."/>
            <person name="Paulsen I.T."/>
        </authorList>
    </citation>
    <scope>NUCLEOTIDE SEQUENCE [LARGE SCALE GENOMIC DNA]</scope>
    <source>
        <strain evidence="3">ATCC BAA-888 / DSM 13862 / ZAS-9</strain>
    </source>
</reference>
<reference evidence="2 3" key="2">
    <citation type="journal article" date="2011" name="ISME J.">
        <title>RNA-seq reveals cooperative metabolic interactions between two termite-gut spirochete species in co-culture.</title>
        <authorList>
            <person name="Rosenthal A.Z."/>
            <person name="Matson E.G."/>
            <person name="Eldar A."/>
            <person name="Leadbetter J.R."/>
        </authorList>
    </citation>
    <scope>NUCLEOTIDE SEQUENCE [LARGE SCALE GENOMIC DNA]</scope>
    <source>
        <strain evidence="3">ATCC BAA-888 / DSM 13862 / ZAS-9</strain>
    </source>
</reference>
<evidence type="ECO:0000313" key="2">
    <source>
        <dbReference type="EMBL" id="AEF80761.1"/>
    </source>
</evidence>